<feature type="compositionally biased region" description="Acidic residues" evidence="1">
    <location>
        <begin position="147"/>
        <end position="156"/>
    </location>
</feature>
<name>A0AAV5GIZ5_9BASI</name>
<evidence type="ECO:0000313" key="3">
    <source>
        <dbReference type="Proteomes" id="UP001342314"/>
    </source>
</evidence>
<feature type="compositionally biased region" description="Basic and acidic residues" evidence="1">
    <location>
        <begin position="390"/>
        <end position="434"/>
    </location>
</feature>
<feature type="compositionally biased region" description="Low complexity" evidence="1">
    <location>
        <begin position="161"/>
        <end position="171"/>
    </location>
</feature>
<evidence type="ECO:0000313" key="2">
    <source>
        <dbReference type="EMBL" id="GJN90213.1"/>
    </source>
</evidence>
<dbReference type="InterPro" id="IPR039646">
    <property type="entry name" value="ZNHIT2"/>
</dbReference>
<protein>
    <submittedName>
        <fullName evidence="2">Uncharacterized protein</fullName>
    </submittedName>
</protein>
<feature type="compositionally biased region" description="Basic and acidic residues" evidence="1">
    <location>
        <begin position="53"/>
        <end position="68"/>
    </location>
</feature>
<dbReference type="EMBL" id="BQKY01000006">
    <property type="protein sequence ID" value="GJN90213.1"/>
    <property type="molecule type" value="Genomic_DNA"/>
</dbReference>
<feature type="region of interest" description="Disordered" evidence="1">
    <location>
        <begin position="320"/>
        <end position="350"/>
    </location>
</feature>
<comment type="caution">
    <text evidence="2">The sequence shown here is derived from an EMBL/GenBank/DDBJ whole genome shotgun (WGS) entry which is preliminary data.</text>
</comment>
<feature type="region of interest" description="Disordered" evidence="1">
    <location>
        <begin position="390"/>
        <end position="442"/>
    </location>
</feature>
<dbReference type="PANTHER" id="PTHR15555:SF0">
    <property type="entry name" value="ZINC FINGER HIT DOMAIN-CONTAINING PROTEIN 2"/>
    <property type="match status" value="1"/>
</dbReference>
<evidence type="ECO:0000256" key="1">
    <source>
        <dbReference type="SAM" id="MobiDB-lite"/>
    </source>
</evidence>
<feature type="region of interest" description="Disordered" evidence="1">
    <location>
        <begin position="133"/>
        <end position="171"/>
    </location>
</feature>
<proteinExistence type="predicted"/>
<feature type="compositionally biased region" description="Basic and acidic residues" evidence="1">
    <location>
        <begin position="1"/>
        <end position="41"/>
    </location>
</feature>
<organism evidence="2 3">
    <name type="scientific">Rhodotorula paludigena</name>
    <dbReference type="NCBI Taxonomy" id="86838"/>
    <lineage>
        <taxon>Eukaryota</taxon>
        <taxon>Fungi</taxon>
        <taxon>Dikarya</taxon>
        <taxon>Basidiomycota</taxon>
        <taxon>Pucciniomycotina</taxon>
        <taxon>Microbotryomycetes</taxon>
        <taxon>Sporidiobolales</taxon>
        <taxon>Sporidiobolaceae</taxon>
        <taxon>Rhodotorula</taxon>
    </lineage>
</organism>
<keyword evidence="3" id="KW-1185">Reference proteome</keyword>
<dbReference type="PANTHER" id="PTHR15555">
    <property type="entry name" value="ZINC FINGER HIT DOMAIN CONTAINING PROTEIN 2 PROTEIN FON -RELATED"/>
    <property type="match status" value="1"/>
</dbReference>
<gene>
    <name evidence="2" type="ORF">Rhopal_003212-T1</name>
</gene>
<dbReference type="AlphaFoldDB" id="A0AAV5GIZ5"/>
<feature type="region of interest" description="Disordered" evidence="1">
    <location>
        <begin position="1"/>
        <end position="69"/>
    </location>
</feature>
<sequence>MRNDLEADKGKSQGEKNKMLELLQKFEEQQRELEEIERAEKEDDEEDQSPEAVARRREREELEKRLEGVDLDAVEPEQLLSYLSPAQQAAFEATLQDPTRVSKLVEDEFEGDEPWWVEEQELRMLKELREASKKAAQEGGAPTDAFADSDDDEDDEHGVRPPVLLPEQLPPLKTGPDGRLIVSTKLVHNVVAVLFAYSFTLRTFSLTSFASLPEKSTERITAIQVLADLLPFLVERSTSAFASLDDAVEYVVAREGQGMPPPLIALLLRDVATLLRPAPISAISPASSSPLASHALAPVLHAVSDLHHLFSTALASASSSAKSGSTANGPTVSRPLIARPRTTLPLSKSQRQQCTLASAKLVFYTAFLAAPAAAEGGLVSACGVIAEQAEKEAGAREGEEERREEAVERTREELERRKEGRDEHPAVKRGEEPSGPKIVELT</sequence>
<dbReference type="Proteomes" id="UP001342314">
    <property type="component" value="Unassembled WGS sequence"/>
</dbReference>
<reference evidence="2 3" key="1">
    <citation type="submission" date="2021-12" db="EMBL/GenBank/DDBJ databases">
        <title>High titer production of polyol ester of fatty acids by Rhodotorula paludigena BS15 towards product separation-free biomass refinery.</title>
        <authorList>
            <person name="Mano J."/>
            <person name="Ono H."/>
            <person name="Tanaka T."/>
            <person name="Naito K."/>
            <person name="Sushida H."/>
            <person name="Ike M."/>
            <person name="Tokuyasu K."/>
            <person name="Kitaoka M."/>
        </authorList>
    </citation>
    <scope>NUCLEOTIDE SEQUENCE [LARGE SCALE GENOMIC DNA]</scope>
    <source>
        <strain evidence="2 3">BS15</strain>
    </source>
</reference>
<accession>A0AAV5GIZ5</accession>